<sequence>MNIARIDDAMRSVAGFLDTVVSYQEYMIYQRREEEQANRALYGQYEELLSEEYR</sequence>
<dbReference type="Proteomes" id="UP001379533">
    <property type="component" value="Chromosome"/>
</dbReference>
<proteinExistence type="predicted"/>
<evidence type="ECO:0000313" key="1">
    <source>
        <dbReference type="EMBL" id="WXA90081.1"/>
    </source>
</evidence>
<protein>
    <submittedName>
        <fullName evidence="1">Uncharacterized protein</fullName>
    </submittedName>
</protein>
<organism evidence="1 2">
    <name type="scientific">Pendulispora brunnea</name>
    <dbReference type="NCBI Taxonomy" id="2905690"/>
    <lineage>
        <taxon>Bacteria</taxon>
        <taxon>Pseudomonadati</taxon>
        <taxon>Myxococcota</taxon>
        <taxon>Myxococcia</taxon>
        <taxon>Myxococcales</taxon>
        <taxon>Sorangiineae</taxon>
        <taxon>Pendulisporaceae</taxon>
        <taxon>Pendulispora</taxon>
    </lineage>
</organism>
<gene>
    <name evidence="1" type="ORF">LZC95_26925</name>
</gene>
<dbReference type="EMBL" id="CP089982">
    <property type="protein sequence ID" value="WXA90081.1"/>
    <property type="molecule type" value="Genomic_DNA"/>
</dbReference>
<evidence type="ECO:0000313" key="2">
    <source>
        <dbReference type="Proteomes" id="UP001379533"/>
    </source>
</evidence>
<dbReference type="RefSeq" id="WP_394840693.1">
    <property type="nucleotide sequence ID" value="NZ_CP089982.1"/>
</dbReference>
<name>A0ABZ2K143_9BACT</name>
<accession>A0ABZ2K143</accession>
<keyword evidence="2" id="KW-1185">Reference proteome</keyword>
<reference evidence="1 2" key="1">
    <citation type="submission" date="2021-12" db="EMBL/GenBank/DDBJ databases">
        <title>Discovery of the Pendulisporaceae a myxobacterial family with distinct sporulation behavior and unique specialized metabolism.</title>
        <authorList>
            <person name="Garcia R."/>
            <person name="Popoff A."/>
            <person name="Bader C.D."/>
            <person name="Loehr J."/>
            <person name="Walesch S."/>
            <person name="Walt C."/>
            <person name="Boldt J."/>
            <person name="Bunk B."/>
            <person name="Haeckl F.J.F.P.J."/>
            <person name="Gunesch A.P."/>
            <person name="Birkelbach J."/>
            <person name="Nuebel U."/>
            <person name="Pietschmann T."/>
            <person name="Bach T."/>
            <person name="Mueller R."/>
        </authorList>
    </citation>
    <scope>NUCLEOTIDE SEQUENCE [LARGE SCALE GENOMIC DNA]</scope>
    <source>
        <strain evidence="1 2">MSr12523</strain>
    </source>
</reference>